<feature type="coiled-coil region" evidence="3">
    <location>
        <begin position="215"/>
        <end position="242"/>
    </location>
</feature>
<dbReference type="RefSeq" id="WP_132573027.1">
    <property type="nucleotide sequence ID" value="NZ_CBCSGL010000013.1"/>
</dbReference>
<name>A0A4R3UR69_ROSSA</name>
<sequence>MLKTAFAPLTLAVLLAGCAVTAQQPPAEPVPPASFKGSAEWQRVPADAAVPEAWWTMFKDPVLDGLQADLVVGNQNLAASLAQVASARAVLTASGAAIWPTLSLGGGTTRSASESAGKRTVSNSDSLTANAAWEIDLWGRLSEAVKVAGANYRASQADLAALRLSAQATLTQTYLAMRTAEAQQALLERTVAADQRVLELTQTRYASGVVAQTDVLQARTQLRSAQAQLSEMRTQRSQLEHALATLVGKLPGQFELLPSAHVPELPPVPALVPSTLLAQRPDLAAARARQVAAYAQIGVADAAFFPAVDLSASGGYRGASWSHLVSAPNLVWSLGAAVTAPLFDGGQRRLASDQARASADVATANYRQAVLTAFQEVEDNLVQLAESGAELALQRDAFEAAERNLDLVLAQYRAGTVSYLNVSAAQTAALSAEGGLLTSRNRQLAAANLLLKSLGGRLPQ</sequence>
<dbReference type="Pfam" id="PF02321">
    <property type="entry name" value="OEP"/>
    <property type="match status" value="2"/>
</dbReference>
<dbReference type="InterPro" id="IPR003423">
    <property type="entry name" value="OMP_efflux"/>
</dbReference>
<evidence type="ECO:0000313" key="4">
    <source>
        <dbReference type="EMBL" id="TCU94376.1"/>
    </source>
</evidence>
<proteinExistence type="inferred from homology"/>
<keyword evidence="3" id="KW-0175">Coiled coil</keyword>
<protein>
    <submittedName>
        <fullName evidence="4">NodT family efflux transporter outer membrane factor (OMF) lipoprotein</fullName>
    </submittedName>
</protein>
<evidence type="ECO:0000256" key="2">
    <source>
        <dbReference type="RuleBase" id="RU362097"/>
    </source>
</evidence>
<keyword evidence="5" id="KW-1185">Reference proteome</keyword>
<dbReference type="SUPFAM" id="SSF56954">
    <property type="entry name" value="Outer membrane efflux proteins (OEP)"/>
    <property type="match status" value="1"/>
</dbReference>
<accession>A0A4R3UR69</accession>
<dbReference type="Proteomes" id="UP000295110">
    <property type="component" value="Unassembled WGS sequence"/>
</dbReference>
<dbReference type="GO" id="GO:0015562">
    <property type="term" value="F:efflux transmembrane transporter activity"/>
    <property type="evidence" value="ECO:0007669"/>
    <property type="project" value="InterPro"/>
</dbReference>
<dbReference type="InterPro" id="IPR010131">
    <property type="entry name" value="MdtP/NodT-like"/>
</dbReference>
<gene>
    <name evidence="4" type="ORF">EV671_101721</name>
</gene>
<dbReference type="Gene3D" id="2.20.200.10">
    <property type="entry name" value="Outer membrane efflux proteins (OEP)"/>
    <property type="match status" value="1"/>
</dbReference>
<comment type="subcellular location">
    <subcellularLocation>
        <location evidence="2">Cell membrane</location>
        <topology evidence="2">Lipid-anchor</topology>
    </subcellularLocation>
</comment>
<keyword evidence="2" id="KW-1134">Transmembrane beta strand</keyword>
<dbReference type="EMBL" id="SMBU01000017">
    <property type="protein sequence ID" value="TCU94376.1"/>
    <property type="molecule type" value="Genomic_DNA"/>
</dbReference>
<keyword evidence="2" id="KW-0472">Membrane</keyword>
<evidence type="ECO:0000256" key="3">
    <source>
        <dbReference type="SAM" id="Coils"/>
    </source>
</evidence>
<keyword evidence="2" id="KW-0564">Palmitate</keyword>
<comment type="similarity">
    <text evidence="1 2">Belongs to the outer membrane factor (OMF) (TC 1.B.17) family.</text>
</comment>
<evidence type="ECO:0000256" key="1">
    <source>
        <dbReference type="ARBA" id="ARBA00007613"/>
    </source>
</evidence>
<dbReference type="OrthoDB" id="9770517at2"/>
<feature type="signal peptide" evidence="2">
    <location>
        <begin position="1"/>
        <end position="22"/>
    </location>
</feature>
<dbReference type="GO" id="GO:0005886">
    <property type="term" value="C:plasma membrane"/>
    <property type="evidence" value="ECO:0007669"/>
    <property type="project" value="UniProtKB-SubCell"/>
</dbReference>
<dbReference type="PANTHER" id="PTHR30203:SF33">
    <property type="entry name" value="BLR4455 PROTEIN"/>
    <property type="match status" value="1"/>
</dbReference>
<dbReference type="AlphaFoldDB" id="A0A4R3UR69"/>
<dbReference type="Gene3D" id="1.20.1600.10">
    <property type="entry name" value="Outer membrane efflux proteins (OEP)"/>
    <property type="match status" value="1"/>
</dbReference>
<keyword evidence="2" id="KW-0732">Signal</keyword>
<keyword evidence="2" id="KW-0812">Transmembrane</keyword>
<organism evidence="4 5">
    <name type="scientific">Roseateles saccharophilus</name>
    <name type="common">Pseudomonas saccharophila</name>
    <dbReference type="NCBI Taxonomy" id="304"/>
    <lineage>
        <taxon>Bacteria</taxon>
        <taxon>Pseudomonadati</taxon>
        <taxon>Pseudomonadota</taxon>
        <taxon>Betaproteobacteria</taxon>
        <taxon>Burkholderiales</taxon>
        <taxon>Sphaerotilaceae</taxon>
        <taxon>Roseateles</taxon>
    </lineage>
</organism>
<keyword evidence="2 4" id="KW-0449">Lipoprotein</keyword>
<dbReference type="PROSITE" id="PS51257">
    <property type="entry name" value="PROKAR_LIPOPROTEIN"/>
    <property type="match status" value="1"/>
</dbReference>
<feature type="chain" id="PRO_5020938987" evidence="2">
    <location>
        <begin position="23"/>
        <end position="460"/>
    </location>
</feature>
<evidence type="ECO:0000313" key="5">
    <source>
        <dbReference type="Proteomes" id="UP000295110"/>
    </source>
</evidence>
<dbReference type="PANTHER" id="PTHR30203">
    <property type="entry name" value="OUTER MEMBRANE CATION EFFLUX PROTEIN"/>
    <property type="match status" value="1"/>
</dbReference>
<reference evidence="4 5" key="1">
    <citation type="submission" date="2019-03" db="EMBL/GenBank/DDBJ databases">
        <title>Genomic Encyclopedia of Type Strains, Phase IV (KMG-IV): sequencing the most valuable type-strain genomes for metagenomic binning, comparative biology and taxonomic classification.</title>
        <authorList>
            <person name="Goeker M."/>
        </authorList>
    </citation>
    <scope>NUCLEOTIDE SEQUENCE [LARGE SCALE GENOMIC DNA]</scope>
    <source>
        <strain evidence="4 5">DSM 654</strain>
    </source>
</reference>
<comment type="caution">
    <text evidence="4">The sequence shown here is derived from an EMBL/GenBank/DDBJ whole genome shotgun (WGS) entry which is preliminary data.</text>
</comment>
<dbReference type="NCBIfam" id="TIGR01845">
    <property type="entry name" value="outer_NodT"/>
    <property type="match status" value="1"/>
</dbReference>